<evidence type="ECO:0000313" key="1">
    <source>
        <dbReference type="EMBL" id="KAJ9089619.1"/>
    </source>
</evidence>
<sequence>MVGIPVGSSLVGFHLSSLLHYLGSFLPQEWIPDNPFSFSHLVGNNLSSLLHLSSGLLVSEEALVKSLTCKNLELYSSNPVLPTSADKEVLLSPSQLKSNNSAPLRALDVLTPVPSCALVAFLACVDGVKTAGLTCQQGSK</sequence>
<name>A0ACC2UR51_9FUNG</name>
<reference evidence="1" key="1">
    <citation type="submission" date="2022-04" db="EMBL/GenBank/DDBJ databases">
        <title>Genome of the entomopathogenic fungus Entomophthora muscae.</title>
        <authorList>
            <person name="Elya C."/>
            <person name="Lovett B.R."/>
            <person name="Lee E."/>
            <person name="Macias A.M."/>
            <person name="Hajek A.E."/>
            <person name="De Bivort B.L."/>
            <person name="Kasson M.T."/>
            <person name="De Fine Licht H.H."/>
            <person name="Stajich J.E."/>
        </authorList>
    </citation>
    <scope>NUCLEOTIDE SEQUENCE</scope>
    <source>
        <strain evidence="1">Berkeley</strain>
    </source>
</reference>
<evidence type="ECO:0000313" key="2">
    <source>
        <dbReference type="Proteomes" id="UP001165960"/>
    </source>
</evidence>
<organism evidence="1 2">
    <name type="scientific">Entomophthora muscae</name>
    <dbReference type="NCBI Taxonomy" id="34485"/>
    <lineage>
        <taxon>Eukaryota</taxon>
        <taxon>Fungi</taxon>
        <taxon>Fungi incertae sedis</taxon>
        <taxon>Zoopagomycota</taxon>
        <taxon>Entomophthoromycotina</taxon>
        <taxon>Entomophthoromycetes</taxon>
        <taxon>Entomophthorales</taxon>
        <taxon>Entomophthoraceae</taxon>
        <taxon>Entomophthora</taxon>
    </lineage>
</organism>
<gene>
    <name evidence="1" type="ORF">DSO57_1010989</name>
</gene>
<dbReference type="EMBL" id="QTSX02000037">
    <property type="protein sequence ID" value="KAJ9089619.1"/>
    <property type="molecule type" value="Genomic_DNA"/>
</dbReference>
<protein>
    <submittedName>
        <fullName evidence="1">Uncharacterized protein</fullName>
    </submittedName>
</protein>
<accession>A0ACC2UR51</accession>
<proteinExistence type="predicted"/>
<comment type="caution">
    <text evidence="1">The sequence shown here is derived from an EMBL/GenBank/DDBJ whole genome shotgun (WGS) entry which is preliminary data.</text>
</comment>
<keyword evidence="2" id="KW-1185">Reference proteome</keyword>
<dbReference type="Proteomes" id="UP001165960">
    <property type="component" value="Unassembled WGS sequence"/>
</dbReference>